<sequence length="118" mass="12671">AQNSALPGSALRSCVTPSAACTDGQVREWVERQFALQGGQAWTQVAGESTFDLSDDSFAVNPSLDDNFQLGLKSANEMVLDEAIELPSNYQEPTWHKMLTSPEIAVPVAVVFVLLGMG</sequence>
<proteinExistence type="predicted"/>
<dbReference type="EMBL" id="CAJNNW010006350">
    <property type="protein sequence ID" value="CAE8648228.1"/>
    <property type="molecule type" value="Genomic_DNA"/>
</dbReference>
<dbReference type="Proteomes" id="UP000626109">
    <property type="component" value="Unassembled WGS sequence"/>
</dbReference>
<feature type="non-terminal residue" evidence="1">
    <location>
        <position position="1"/>
    </location>
</feature>
<evidence type="ECO:0000313" key="1">
    <source>
        <dbReference type="EMBL" id="CAE8648228.1"/>
    </source>
</evidence>
<name>A0A813IDX9_POLGL</name>
<reference evidence="1" key="1">
    <citation type="submission" date="2021-02" db="EMBL/GenBank/DDBJ databases">
        <authorList>
            <person name="Dougan E. K."/>
            <person name="Rhodes N."/>
            <person name="Thang M."/>
            <person name="Chan C."/>
        </authorList>
    </citation>
    <scope>NUCLEOTIDE SEQUENCE</scope>
</reference>
<dbReference type="AlphaFoldDB" id="A0A813IDX9"/>
<feature type="non-terminal residue" evidence="1">
    <location>
        <position position="118"/>
    </location>
</feature>
<comment type="caution">
    <text evidence="1">The sequence shown here is derived from an EMBL/GenBank/DDBJ whole genome shotgun (WGS) entry which is preliminary data.</text>
</comment>
<accession>A0A813IDX9</accession>
<evidence type="ECO:0000313" key="2">
    <source>
        <dbReference type="Proteomes" id="UP000626109"/>
    </source>
</evidence>
<protein>
    <submittedName>
        <fullName evidence="1">Uncharacterized protein</fullName>
    </submittedName>
</protein>
<gene>
    <name evidence="1" type="ORF">PGLA2088_LOCUS6384</name>
</gene>
<organism evidence="1 2">
    <name type="scientific">Polarella glacialis</name>
    <name type="common">Dinoflagellate</name>
    <dbReference type="NCBI Taxonomy" id="89957"/>
    <lineage>
        <taxon>Eukaryota</taxon>
        <taxon>Sar</taxon>
        <taxon>Alveolata</taxon>
        <taxon>Dinophyceae</taxon>
        <taxon>Suessiales</taxon>
        <taxon>Suessiaceae</taxon>
        <taxon>Polarella</taxon>
    </lineage>
</organism>